<keyword evidence="3" id="KW-1133">Transmembrane helix</keyword>
<accession>A0A6G7VB32</accession>
<reference evidence="6" key="1">
    <citation type="submission" date="2020-01" db="EMBL/GenBank/DDBJ databases">
        <title>Caldichromatium gen. nov., sp. nov., a thermophilic purple sulfur bacterium member of the family Chromatiaceae isolated from Nakabusa hot spring, Japan.</title>
        <authorList>
            <person name="Saini M.K."/>
            <person name="Hanada S."/>
            <person name="Tank M."/>
        </authorList>
    </citation>
    <scope>NUCLEOTIDE SEQUENCE [LARGE SCALE GENOMIC DNA]</scope>
    <source>
        <strain evidence="6">No.7</strain>
    </source>
</reference>
<feature type="transmembrane region" description="Helical" evidence="3">
    <location>
        <begin position="213"/>
        <end position="235"/>
    </location>
</feature>
<dbReference type="InterPro" id="IPR003325">
    <property type="entry name" value="TerD"/>
</dbReference>
<keyword evidence="3" id="KW-0472">Membrane</keyword>
<dbReference type="KEGG" id="cjap:GWK36_02605"/>
<dbReference type="Pfam" id="PF02342">
    <property type="entry name" value="TerD"/>
    <property type="match status" value="1"/>
</dbReference>
<organism evidence="5 6">
    <name type="scientific">Caldichromatium japonicum</name>
    <dbReference type="NCBI Taxonomy" id="2699430"/>
    <lineage>
        <taxon>Bacteria</taxon>
        <taxon>Pseudomonadati</taxon>
        <taxon>Pseudomonadota</taxon>
        <taxon>Gammaproteobacteria</taxon>
        <taxon>Chromatiales</taxon>
        <taxon>Chromatiaceae</taxon>
        <taxon>Caldichromatium</taxon>
    </lineage>
</organism>
<dbReference type="PANTHER" id="PTHR32097">
    <property type="entry name" value="CAMP-BINDING PROTEIN 1-RELATED"/>
    <property type="match status" value="1"/>
</dbReference>
<evidence type="ECO:0000313" key="6">
    <source>
        <dbReference type="Proteomes" id="UP000502699"/>
    </source>
</evidence>
<evidence type="ECO:0000256" key="2">
    <source>
        <dbReference type="SAM" id="MobiDB-lite"/>
    </source>
</evidence>
<sequence length="441" mass="49038">MPKLPKGANAPLTSSGSTRLEVYWDQTKGSAEVLCLAVDERGRVPSDDWFIFYNQPQSPEGLIRLQFNDPGRVEFRLQLDVLPTSIHRCVCAAALEQGRFRDLVGLRLIATPTFGEPLVFELTEAEDEQALILAECYRHGPGWKLRAVGQGYRGGLRALAEHFGVAVIDETPAPAPAPLPPSPPPAEQPSPSPVPPPPPIPDRQPAGRRRRTWMVWAFVSIVLIGGALGAAGLWAPQWFTGLGRFVDELSARLHPQLLIAPAYPPAASDTGLPARPEPAGMRSGTFSMQTAACTWTDEEMFKRYHALGENYVRILQRVESSNKQLLKWRKELRQLSDAPCPASFIEGNRQELEQLKQLPVSEWLDESLKLNVCAGLMIKRVDKELNQETRPLISQRLVREADRARNLESDLTDIARDLAYLRNKTERLIGGLQENLDACGR</sequence>
<dbReference type="AlphaFoldDB" id="A0A6G7VB32"/>
<evidence type="ECO:0000259" key="4">
    <source>
        <dbReference type="Pfam" id="PF02342"/>
    </source>
</evidence>
<evidence type="ECO:0000256" key="1">
    <source>
        <dbReference type="ARBA" id="ARBA00022686"/>
    </source>
</evidence>
<gene>
    <name evidence="5" type="ORF">GWK36_02605</name>
</gene>
<keyword evidence="6" id="KW-1185">Reference proteome</keyword>
<dbReference type="GO" id="GO:0046690">
    <property type="term" value="P:response to tellurium ion"/>
    <property type="evidence" value="ECO:0007669"/>
    <property type="project" value="UniProtKB-KW"/>
</dbReference>
<protein>
    <submittedName>
        <fullName evidence="5">Stress protein</fullName>
    </submittedName>
</protein>
<feature type="compositionally biased region" description="Pro residues" evidence="2">
    <location>
        <begin position="173"/>
        <end position="202"/>
    </location>
</feature>
<name>A0A6G7VB32_9GAMM</name>
<dbReference type="EMBL" id="CP048029">
    <property type="protein sequence ID" value="QIK37076.1"/>
    <property type="molecule type" value="Genomic_DNA"/>
</dbReference>
<feature type="region of interest" description="Disordered" evidence="2">
    <location>
        <begin position="171"/>
        <end position="206"/>
    </location>
</feature>
<feature type="domain" description="TerD" evidence="4">
    <location>
        <begin position="3"/>
        <end position="163"/>
    </location>
</feature>
<evidence type="ECO:0000256" key="3">
    <source>
        <dbReference type="SAM" id="Phobius"/>
    </source>
</evidence>
<keyword evidence="3" id="KW-0812">Transmembrane</keyword>
<dbReference type="Gene3D" id="2.60.60.30">
    <property type="entry name" value="sav2460 like domains"/>
    <property type="match status" value="1"/>
</dbReference>
<dbReference type="RefSeq" id="WP_166269841.1">
    <property type="nucleotide sequence ID" value="NZ_CP048029.1"/>
</dbReference>
<proteinExistence type="predicted"/>
<dbReference type="CDD" id="cd06974">
    <property type="entry name" value="TerD_like"/>
    <property type="match status" value="1"/>
</dbReference>
<dbReference type="InterPro" id="IPR051324">
    <property type="entry name" value="Stress/Tellurium_Resist"/>
</dbReference>
<keyword evidence="1" id="KW-0778">Tellurium resistance</keyword>
<evidence type="ECO:0000313" key="5">
    <source>
        <dbReference type="EMBL" id="QIK37076.1"/>
    </source>
</evidence>
<dbReference type="PANTHER" id="PTHR32097:SF3">
    <property type="entry name" value="TELLURITE RESISTANCE PROTEIN"/>
    <property type="match status" value="1"/>
</dbReference>
<dbReference type="Proteomes" id="UP000502699">
    <property type="component" value="Chromosome"/>
</dbReference>